<proteinExistence type="predicted"/>
<gene>
    <name evidence="1" type="ORF">ATSB10_01940</name>
</gene>
<sequence>MSWSPRGRLAWTQPSTMDACWLASLGSGGRRHTCTFVQCRWRRGVRILRTPS</sequence>
<name>A0A160MY11_9GAMM</name>
<dbReference type="Proteomes" id="UP000077255">
    <property type="component" value="Chromosome"/>
</dbReference>
<protein>
    <submittedName>
        <fullName evidence="1">Uncharacterized protein</fullName>
    </submittedName>
</protein>
<keyword evidence="2" id="KW-1185">Reference proteome</keyword>
<dbReference type="AlphaFoldDB" id="A0A160MY11"/>
<evidence type="ECO:0000313" key="2">
    <source>
        <dbReference type="Proteomes" id="UP000077255"/>
    </source>
</evidence>
<evidence type="ECO:0000313" key="1">
    <source>
        <dbReference type="EMBL" id="AND67648.1"/>
    </source>
</evidence>
<accession>A0A160MY11</accession>
<dbReference type="PATRIC" id="fig|445710.3.peg.192"/>
<reference evidence="1 2" key="1">
    <citation type="submission" date="2016-02" db="EMBL/GenBank/DDBJ databases">
        <title>Complete genome sequencing and analysis of ATSB10, Dyella thiooxydans isolated from rhizosphere soil of sunflower (Helianthus annuus L.).</title>
        <authorList>
            <person name="Lee Y."/>
            <person name="Hwangbo K."/>
            <person name="Chung H."/>
            <person name="Yoo J."/>
            <person name="Kim K.Y."/>
            <person name="Sa T.M."/>
            <person name="Um Y."/>
            <person name="Madhaiyan M."/>
        </authorList>
    </citation>
    <scope>NUCLEOTIDE SEQUENCE [LARGE SCALE GENOMIC DNA]</scope>
    <source>
        <strain evidence="1 2">ATSB10</strain>
    </source>
</reference>
<dbReference type="EMBL" id="CP014841">
    <property type="protein sequence ID" value="AND67648.1"/>
    <property type="molecule type" value="Genomic_DNA"/>
</dbReference>
<dbReference type="STRING" id="445710.ATSB10_01940"/>
<dbReference type="KEGG" id="dtx:ATSB10_01940"/>
<organism evidence="1 2">
    <name type="scientific">Dyella thiooxydans</name>
    <dbReference type="NCBI Taxonomy" id="445710"/>
    <lineage>
        <taxon>Bacteria</taxon>
        <taxon>Pseudomonadati</taxon>
        <taxon>Pseudomonadota</taxon>
        <taxon>Gammaproteobacteria</taxon>
        <taxon>Lysobacterales</taxon>
        <taxon>Rhodanobacteraceae</taxon>
        <taxon>Dyella</taxon>
    </lineage>
</organism>